<accession>A0A0U5GQU8</accession>
<dbReference type="InterPro" id="IPR032852">
    <property type="entry name" value="ALKBH2"/>
</dbReference>
<organism evidence="5 6">
    <name type="scientific">Aspergillus calidoustus</name>
    <dbReference type="NCBI Taxonomy" id="454130"/>
    <lineage>
        <taxon>Eukaryota</taxon>
        <taxon>Fungi</taxon>
        <taxon>Dikarya</taxon>
        <taxon>Ascomycota</taxon>
        <taxon>Pezizomycotina</taxon>
        <taxon>Eurotiomycetes</taxon>
        <taxon>Eurotiomycetidae</taxon>
        <taxon>Eurotiales</taxon>
        <taxon>Aspergillaceae</taxon>
        <taxon>Aspergillus</taxon>
        <taxon>Aspergillus subgen. Nidulantes</taxon>
    </lineage>
</organism>
<name>A0A0U5GQU8_ASPCI</name>
<dbReference type="Pfam" id="PF13532">
    <property type="entry name" value="2OG-FeII_Oxy_2"/>
    <property type="match status" value="1"/>
</dbReference>
<dbReference type="GO" id="GO:0035516">
    <property type="term" value="F:broad specificity oxidative DNA demethylase activity"/>
    <property type="evidence" value="ECO:0007669"/>
    <property type="project" value="TreeGrafter"/>
</dbReference>
<feature type="binding site" evidence="1">
    <location>
        <position position="689"/>
    </location>
    <ligand>
        <name>2-oxoglutarate</name>
        <dbReference type="ChEBI" id="CHEBI:16810"/>
    </ligand>
</feature>
<feature type="signal peptide" evidence="3">
    <location>
        <begin position="1"/>
        <end position="26"/>
    </location>
</feature>
<evidence type="ECO:0000259" key="4">
    <source>
        <dbReference type="Pfam" id="PF13532"/>
    </source>
</evidence>
<evidence type="ECO:0000313" key="5">
    <source>
        <dbReference type="EMBL" id="CEN62021.1"/>
    </source>
</evidence>
<feature type="compositionally biased region" description="Acidic residues" evidence="2">
    <location>
        <begin position="59"/>
        <end position="85"/>
    </location>
</feature>
<evidence type="ECO:0000256" key="2">
    <source>
        <dbReference type="SAM" id="MobiDB-lite"/>
    </source>
</evidence>
<dbReference type="InterPro" id="IPR027450">
    <property type="entry name" value="AlkB-like"/>
</dbReference>
<feature type="binding site" evidence="1">
    <location>
        <position position="685"/>
    </location>
    <ligand>
        <name>2-oxoglutarate</name>
        <dbReference type="ChEBI" id="CHEBI:16810"/>
    </ligand>
</feature>
<sequence length="719" mass="80849">MIRPPGSGLVWSGLVWSGLVWSGLTARLTSLASPGLIQAAGRALGISGKGARNSGSPEAGDDDKMDVDVEDTAPPAEEEYPDVDGEPPAWAEDRTPLGDAIPWFRKFQGGMHTKDGVLYGVLISGDAGVRSYIDDEIIITRTGGGSEKDAEGKLTQVADQKDDTAISRSVNNSMKFNIAVGVVIGKKNKILKRKLPHAFNVMDYFRVAYVWHERIDGFIAVRFRLEKLDLEEKSWWAEKGSPAPLKTGRRKYVKPNERKCGACNQTYYRIYYQGWMCLNTSCGRFWKLPDGTDPPVDLDYDQKWLDWRHEADGRVQPHYSLVPDYMSVIDDTDPNSTYSRTSWKNGIVCPNCKQCLSRRFWDGWRCDDSCGFRRVLSMQAISLRAVIDDYEVAPIRRAIVFDPGPKETALIEPKIDDLYCQPYSRLVYDLPGAGTVTHFVANREINERPNGPNDLFVQLQQANLGLRRYPLSQAVVNGTLNAQFAVNYGMPYGFVVAVDSLPLSEACDPILRVMGRLTWATREATQTEGRTALVPNELLALGYFEDMAINYHDDGEDTLGPTIASLSLGAMAHKSLRMKYKYYNGFTKGSRKLVRHDPVLEGCPNREWRLELKQKLDNEELTWAAYEAAWWAKYRETKGSPARDAPPCIKTQLHHGDLVVMHGDGVQKYYEHQVELEKGGGAKLRFALTARHVLPEKIEESEWPKGQFKLTKDQVYNGN</sequence>
<feature type="binding site" evidence="1">
    <location>
        <position position="691"/>
    </location>
    <ligand>
        <name>2-oxoglutarate</name>
        <dbReference type="ChEBI" id="CHEBI:16810"/>
    </ligand>
</feature>
<dbReference type="STRING" id="454130.A0A0U5GQU8"/>
<protein>
    <recommendedName>
        <fullName evidence="4">Alpha-ketoglutarate-dependent dioxygenase AlkB-like domain-containing protein</fullName>
    </recommendedName>
</protein>
<dbReference type="SUPFAM" id="SSF51197">
    <property type="entry name" value="Clavaminate synthase-like"/>
    <property type="match status" value="1"/>
</dbReference>
<evidence type="ECO:0000313" key="6">
    <source>
        <dbReference type="Proteomes" id="UP000054771"/>
    </source>
</evidence>
<reference evidence="6" key="1">
    <citation type="journal article" date="2016" name="Genome Announc.">
        <title>Draft genome sequences of fungus Aspergillus calidoustus.</title>
        <authorList>
            <person name="Horn F."/>
            <person name="Linde J."/>
            <person name="Mattern D.J."/>
            <person name="Walther G."/>
            <person name="Guthke R."/>
            <person name="Scherlach K."/>
            <person name="Martin K."/>
            <person name="Brakhage A.A."/>
            <person name="Petzke L."/>
            <person name="Valiante V."/>
        </authorList>
    </citation>
    <scope>NUCLEOTIDE SEQUENCE [LARGE SCALE GENOMIC DNA]</scope>
    <source>
        <strain evidence="6">SF006504</strain>
    </source>
</reference>
<dbReference type="GO" id="GO:0008198">
    <property type="term" value="F:ferrous iron binding"/>
    <property type="evidence" value="ECO:0007669"/>
    <property type="project" value="TreeGrafter"/>
</dbReference>
<dbReference type="InterPro" id="IPR037151">
    <property type="entry name" value="AlkB-like_sf"/>
</dbReference>
<dbReference type="OMA" id="GMPYKYV"/>
<keyword evidence="3" id="KW-0732">Signal</keyword>
<proteinExistence type="predicted"/>
<dbReference type="EMBL" id="CDMC01000006">
    <property type="protein sequence ID" value="CEN62021.1"/>
    <property type="molecule type" value="Genomic_DNA"/>
</dbReference>
<dbReference type="OrthoDB" id="2163491at2759"/>
<dbReference type="GO" id="GO:0051747">
    <property type="term" value="F:cytosine C-5 DNA demethylase activity"/>
    <property type="evidence" value="ECO:0007669"/>
    <property type="project" value="TreeGrafter"/>
</dbReference>
<evidence type="ECO:0000256" key="1">
    <source>
        <dbReference type="PIRSR" id="PIRSR632852-1"/>
    </source>
</evidence>
<feature type="chain" id="PRO_5006858118" description="Alpha-ketoglutarate-dependent dioxygenase AlkB-like domain-containing protein" evidence="3">
    <location>
        <begin position="27"/>
        <end position="719"/>
    </location>
</feature>
<feature type="region of interest" description="Disordered" evidence="2">
    <location>
        <begin position="47"/>
        <end position="91"/>
    </location>
</feature>
<dbReference type="PANTHER" id="PTHR31573">
    <property type="entry name" value="ALPHA-KETOGLUTARATE-DEPENDENT DIOXYGENASE ALKB HOMOLOG 2"/>
    <property type="match status" value="1"/>
</dbReference>
<dbReference type="Proteomes" id="UP000054771">
    <property type="component" value="Unassembled WGS sequence"/>
</dbReference>
<dbReference type="AlphaFoldDB" id="A0A0U5GQU8"/>
<gene>
    <name evidence="5" type="ORF">ASPCAL08663</name>
</gene>
<keyword evidence="6" id="KW-1185">Reference proteome</keyword>
<feature type="domain" description="Alpha-ketoglutarate-dependent dioxygenase AlkB-like" evidence="4">
    <location>
        <begin position="440"/>
        <end position="691"/>
    </location>
</feature>
<evidence type="ECO:0000256" key="3">
    <source>
        <dbReference type="SAM" id="SignalP"/>
    </source>
</evidence>
<feature type="binding site" evidence="1">
    <location>
        <position position="552"/>
    </location>
    <ligand>
        <name>2-oxoglutarate</name>
        <dbReference type="ChEBI" id="CHEBI:16810"/>
    </ligand>
</feature>
<dbReference type="GO" id="GO:0006307">
    <property type="term" value="P:DNA alkylation repair"/>
    <property type="evidence" value="ECO:0007669"/>
    <property type="project" value="TreeGrafter"/>
</dbReference>
<dbReference type="Gene3D" id="2.60.120.590">
    <property type="entry name" value="Alpha-ketoglutarate-dependent dioxygenase AlkB-like"/>
    <property type="match status" value="1"/>
</dbReference>
<dbReference type="PANTHER" id="PTHR31573:SF4">
    <property type="entry name" value="FE2OG DIOXYGENASE DOMAIN-CONTAINING PROTEIN"/>
    <property type="match status" value="1"/>
</dbReference>
<feature type="binding site" evidence="1">
    <location>
        <position position="672"/>
    </location>
    <ligand>
        <name>2-oxoglutarate</name>
        <dbReference type="ChEBI" id="CHEBI:16810"/>
    </ligand>
</feature>